<reference evidence="1" key="1">
    <citation type="submission" date="2018-02" db="EMBL/GenBank/DDBJ databases">
        <authorList>
            <person name="Cohen D.B."/>
            <person name="Kent A.D."/>
        </authorList>
    </citation>
    <scope>NUCLEOTIDE SEQUENCE</scope>
</reference>
<proteinExistence type="predicted"/>
<organism evidence="1">
    <name type="scientific">Fagus sylvatica</name>
    <name type="common">Beechnut</name>
    <dbReference type="NCBI Taxonomy" id="28930"/>
    <lineage>
        <taxon>Eukaryota</taxon>
        <taxon>Viridiplantae</taxon>
        <taxon>Streptophyta</taxon>
        <taxon>Embryophyta</taxon>
        <taxon>Tracheophyta</taxon>
        <taxon>Spermatophyta</taxon>
        <taxon>Magnoliopsida</taxon>
        <taxon>eudicotyledons</taxon>
        <taxon>Gunneridae</taxon>
        <taxon>Pentapetalae</taxon>
        <taxon>rosids</taxon>
        <taxon>fabids</taxon>
        <taxon>Fagales</taxon>
        <taxon>Fagaceae</taxon>
        <taxon>Fagus</taxon>
    </lineage>
</organism>
<dbReference type="EMBL" id="OIVN01006035">
    <property type="protein sequence ID" value="SPD24926.1"/>
    <property type="molecule type" value="Genomic_DNA"/>
</dbReference>
<dbReference type="AlphaFoldDB" id="A0A2N9IGL9"/>
<evidence type="ECO:0000313" key="1">
    <source>
        <dbReference type="EMBL" id="SPD24926.1"/>
    </source>
</evidence>
<gene>
    <name evidence="1" type="ORF">FSB_LOCUS52808</name>
</gene>
<sequence>MVVVVGDGFVLLVGLMVDFGSQISGFVQHGWRGFGRSGLADRVGRNGFYGDGFADVGLSMAMDLRL</sequence>
<name>A0A2N9IGL9_FAGSY</name>
<protein>
    <submittedName>
        <fullName evidence="1">Uncharacterized protein</fullName>
    </submittedName>
</protein>
<accession>A0A2N9IGL9</accession>